<dbReference type="AlphaFoldDB" id="A0AAW2GMZ1"/>
<evidence type="ECO:0000313" key="1">
    <source>
        <dbReference type="EMBL" id="KAL0128309.1"/>
    </source>
</evidence>
<name>A0AAW2GMZ1_9HYME</name>
<sequence>MVPHKACGLHFASFGVPNERRTRGEREHFDTLTTKCIYRPYPHFNLRTQD</sequence>
<proteinExistence type="predicted"/>
<keyword evidence="2" id="KW-1185">Reference proteome</keyword>
<dbReference type="Proteomes" id="UP001430953">
    <property type="component" value="Unassembled WGS sequence"/>
</dbReference>
<accession>A0AAW2GMZ1</accession>
<gene>
    <name evidence="1" type="ORF">PUN28_003526</name>
</gene>
<reference evidence="1 2" key="1">
    <citation type="submission" date="2023-03" db="EMBL/GenBank/DDBJ databases">
        <title>High recombination rates correlate with genetic variation in Cardiocondyla obscurior ants.</title>
        <authorList>
            <person name="Errbii M."/>
        </authorList>
    </citation>
    <scope>NUCLEOTIDE SEQUENCE [LARGE SCALE GENOMIC DNA]</scope>
    <source>
        <strain evidence="1">Alpha-2009</strain>
        <tissue evidence="1">Whole body</tissue>
    </source>
</reference>
<organism evidence="1 2">
    <name type="scientific">Cardiocondyla obscurior</name>
    <dbReference type="NCBI Taxonomy" id="286306"/>
    <lineage>
        <taxon>Eukaryota</taxon>
        <taxon>Metazoa</taxon>
        <taxon>Ecdysozoa</taxon>
        <taxon>Arthropoda</taxon>
        <taxon>Hexapoda</taxon>
        <taxon>Insecta</taxon>
        <taxon>Pterygota</taxon>
        <taxon>Neoptera</taxon>
        <taxon>Endopterygota</taxon>
        <taxon>Hymenoptera</taxon>
        <taxon>Apocrita</taxon>
        <taxon>Aculeata</taxon>
        <taxon>Formicoidea</taxon>
        <taxon>Formicidae</taxon>
        <taxon>Myrmicinae</taxon>
        <taxon>Cardiocondyla</taxon>
    </lineage>
</organism>
<protein>
    <submittedName>
        <fullName evidence="1">Uncharacterized protein</fullName>
    </submittedName>
</protein>
<comment type="caution">
    <text evidence="1">The sequence shown here is derived from an EMBL/GenBank/DDBJ whole genome shotgun (WGS) entry which is preliminary data.</text>
</comment>
<dbReference type="EMBL" id="JADYXP020000003">
    <property type="protein sequence ID" value="KAL0128309.1"/>
    <property type="molecule type" value="Genomic_DNA"/>
</dbReference>
<evidence type="ECO:0000313" key="2">
    <source>
        <dbReference type="Proteomes" id="UP001430953"/>
    </source>
</evidence>